<gene>
    <name evidence="1" type="ORF">Scep_027266</name>
</gene>
<evidence type="ECO:0000313" key="1">
    <source>
        <dbReference type="EMBL" id="KAK9088184.1"/>
    </source>
</evidence>
<accession>A0AAP0HID2</accession>
<reference evidence="1 2" key="1">
    <citation type="submission" date="2024-01" db="EMBL/GenBank/DDBJ databases">
        <title>Genome assemblies of Stephania.</title>
        <authorList>
            <person name="Yang L."/>
        </authorList>
    </citation>
    <scope>NUCLEOTIDE SEQUENCE [LARGE SCALE GENOMIC DNA]</scope>
    <source>
        <strain evidence="1">JXDWG</strain>
        <tissue evidence="1">Leaf</tissue>
    </source>
</reference>
<dbReference type="InterPro" id="IPR002110">
    <property type="entry name" value="Ankyrin_rpt"/>
</dbReference>
<evidence type="ECO:0000313" key="2">
    <source>
        <dbReference type="Proteomes" id="UP001419268"/>
    </source>
</evidence>
<proteinExistence type="predicted"/>
<dbReference type="AlphaFoldDB" id="A0AAP0HID2"/>
<name>A0AAP0HID2_9MAGN</name>
<keyword evidence="2" id="KW-1185">Reference proteome</keyword>
<comment type="caution">
    <text evidence="1">The sequence shown here is derived from an EMBL/GenBank/DDBJ whole genome shotgun (WGS) entry which is preliminary data.</text>
</comment>
<dbReference type="EMBL" id="JBBNAG010000012">
    <property type="protein sequence ID" value="KAK9088184.1"/>
    <property type="molecule type" value="Genomic_DNA"/>
</dbReference>
<protein>
    <submittedName>
        <fullName evidence="1">Uncharacterized protein</fullName>
    </submittedName>
</protein>
<dbReference type="Proteomes" id="UP001419268">
    <property type="component" value="Unassembled WGS sequence"/>
</dbReference>
<sequence length="155" mass="17228">MIPSPPSPLRLYSSLPSPLSTALAAHSPSLSFCSYYRRCCIPISAEPSRRPWSTAASPARRSDLIVAAAQISNFPAQFSYLASADSSFLICEAKSCHTTTDSLFYHFRSQHWRRKSLQIFPESSPLHLAARGGSLDCVRELLAWEQIDRKEILLG</sequence>
<dbReference type="Pfam" id="PF00023">
    <property type="entry name" value="Ank"/>
    <property type="match status" value="1"/>
</dbReference>
<organism evidence="1 2">
    <name type="scientific">Stephania cephalantha</name>
    <dbReference type="NCBI Taxonomy" id="152367"/>
    <lineage>
        <taxon>Eukaryota</taxon>
        <taxon>Viridiplantae</taxon>
        <taxon>Streptophyta</taxon>
        <taxon>Embryophyta</taxon>
        <taxon>Tracheophyta</taxon>
        <taxon>Spermatophyta</taxon>
        <taxon>Magnoliopsida</taxon>
        <taxon>Ranunculales</taxon>
        <taxon>Menispermaceae</taxon>
        <taxon>Menispermoideae</taxon>
        <taxon>Cissampelideae</taxon>
        <taxon>Stephania</taxon>
    </lineage>
</organism>